<evidence type="ECO:0000313" key="1">
    <source>
        <dbReference type="EMBL" id="EFX73703.1"/>
    </source>
</evidence>
<keyword evidence="2" id="KW-1185">Reference proteome</keyword>
<evidence type="ECO:0000313" key="2">
    <source>
        <dbReference type="Proteomes" id="UP000000305"/>
    </source>
</evidence>
<dbReference type="InParanoid" id="E9H365"/>
<dbReference type="EMBL" id="GL732588">
    <property type="protein sequence ID" value="EFX73703.1"/>
    <property type="molecule type" value="Genomic_DNA"/>
</dbReference>
<reference evidence="1 2" key="1">
    <citation type="journal article" date="2011" name="Science">
        <title>The ecoresponsive genome of Daphnia pulex.</title>
        <authorList>
            <person name="Colbourne J.K."/>
            <person name="Pfrender M.E."/>
            <person name="Gilbert D."/>
            <person name="Thomas W.K."/>
            <person name="Tucker A."/>
            <person name="Oakley T.H."/>
            <person name="Tokishita S."/>
            <person name="Aerts A."/>
            <person name="Arnold G.J."/>
            <person name="Basu M.K."/>
            <person name="Bauer D.J."/>
            <person name="Caceres C.E."/>
            <person name="Carmel L."/>
            <person name="Casola C."/>
            <person name="Choi J.H."/>
            <person name="Detter J.C."/>
            <person name="Dong Q."/>
            <person name="Dusheyko S."/>
            <person name="Eads B.D."/>
            <person name="Frohlich T."/>
            <person name="Geiler-Samerotte K.A."/>
            <person name="Gerlach D."/>
            <person name="Hatcher P."/>
            <person name="Jogdeo S."/>
            <person name="Krijgsveld J."/>
            <person name="Kriventseva E.V."/>
            <person name="Kultz D."/>
            <person name="Laforsch C."/>
            <person name="Lindquist E."/>
            <person name="Lopez J."/>
            <person name="Manak J.R."/>
            <person name="Muller J."/>
            <person name="Pangilinan J."/>
            <person name="Patwardhan R.P."/>
            <person name="Pitluck S."/>
            <person name="Pritham E.J."/>
            <person name="Rechtsteiner A."/>
            <person name="Rho M."/>
            <person name="Rogozin I.B."/>
            <person name="Sakarya O."/>
            <person name="Salamov A."/>
            <person name="Schaack S."/>
            <person name="Shapiro H."/>
            <person name="Shiga Y."/>
            <person name="Skalitzky C."/>
            <person name="Smith Z."/>
            <person name="Souvorov A."/>
            <person name="Sung W."/>
            <person name="Tang Z."/>
            <person name="Tsuchiya D."/>
            <person name="Tu H."/>
            <person name="Vos H."/>
            <person name="Wang M."/>
            <person name="Wolf Y.I."/>
            <person name="Yamagata H."/>
            <person name="Yamada T."/>
            <person name="Ye Y."/>
            <person name="Shaw J.R."/>
            <person name="Andrews J."/>
            <person name="Crease T.J."/>
            <person name="Tang H."/>
            <person name="Lucas S.M."/>
            <person name="Robertson H.M."/>
            <person name="Bork P."/>
            <person name="Koonin E.V."/>
            <person name="Zdobnov E.M."/>
            <person name="Grigoriev I.V."/>
            <person name="Lynch M."/>
            <person name="Boore J.L."/>
        </authorList>
    </citation>
    <scope>NUCLEOTIDE SEQUENCE [LARGE SCALE GENOMIC DNA]</scope>
</reference>
<name>E9H365_DAPPU</name>
<dbReference type="KEGG" id="dpx:DAPPUDRAFT_109465"/>
<dbReference type="HOGENOM" id="CLU_708369_0_0_1"/>
<proteinExistence type="predicted"/>
<accession>E9H365</accession>
<dbReference type="AlphaFoldDB" id="E9H365"/>
<dbReference type="Proteomes" id="UP000000305">
    <property type="component" value="Unassembled WGS sequence"/>
</dbReference>
<organism evidence="1 2">
    <name type="scientific">Daphnia pulex</name>
    <name type="common">Water flea</name>
    <dbReference type="NCBI Taxonomy" id="6669"/>
    <lineage>
        <taxon>Eukaryota</taxon>
        <taxon>Metazoa</taxon>
        <taxon>Ecdysozoa</taxon>
        <taxon>Arthropoda</taxon>
        <taxon>Crustacea</taxon>
        <taxon>Branchiopoda</taxon>
        <taxon>Diplostraca</taxon>
        <taxon>Cladocera</taxon>
        <taxon>Anomopoda</taxon>
        <taxon>Daphniidae</taxon>
        <taxon>Daphnia</taxon>
    </lineage>
</organism>
<sequence>MAAVLAAVPGLYIVLFQFGQNVYLNMSGEECCESCDSDEEYNLNENNSNTFEDKEYESSAYLSMLCLAYNLKIIQIATESTAAESVANYALNFRARMLAQTESVVPTDLHICRSEIRNPSPPRYQPPTIVTFNTLFVPYGHRRQTNQGSTRRMEAALLLVIVKCLLRKVTKEQRREKFRSVTALDASKRRVIIWTGSSSGERRRSRRERVQVRRIFWGKRTRQVNAFSGFFSALSFVVFNLRNSGVAGVKRLYSCPRTAADHFNSFYLFNRQVLDSGVSLFNRFQRRRTSVYSIHFSAVCMYRLPLRIADIQDSSRAGRERVGSVPREDGQTYHPRWEMLQIRESRVHLVDSLTSTTGQSPVKIVQSDPLPITTVPMSLARISFFAVVFL</sequence>
<dbReference type="OrthoDB" id="10674310at2759"/>
<protein>
    <submittedName>
        <fullName evidence="1">Uncharacterized protein</fullName>
    </submittedName>
</protein>
<gene>
    <name evidence="1" type="ORF">DAPPUDRAFT_109465</name>
</gene>